<keyword evidence="11" id="KW-1185">Reference proteome</keyword>
<evidence type="ECO:0000313" key="10">
    <source>
        <dbReference type="EMBL" id="GFY56319.1"/>
    </source>
</evidence>
<feature type="domain" description="C2H2-type" evidence="8">
    <location>
        <begin position="323"/>
        <end position="352"/>
    </location>
</feature>
<feature type="compositionally biased region" description="Basic and acidic residues" evidence="7">
    <location>
        <begin position="1252"/>
        <end position="1273"/>
    </location>
</feature>
<dbReference type="SUPFAM" id="SSF81301">
    <property type="entry name" value="Nucleotidyltransferase"/>
    <property type="match status" value="2"/>
</dbReference>
<evidence type="ECO:0000256" key="1">
    <source>
        <dbReference type="ARBA" id="ARBA00001936"/>
    </source>
</evidence>
<dbReference type="Gene3D" id="1.10.1410.10">
    <property type="match status" value="2"/>
</dbReference>
<comment type="cofactor">
    <cofactor evidence="1">
        <name>Mn(2+)</name>
        <dbReference type="ChEBI" id="CHEBI:29035"/>
    </cofactor>
</comment>
<dbReference type="Gene3D" id="4.10.60.10">
    <property type="entry name" value="Zinc finger, CCHC-type"/>
    <property type="match status" value="1"/>
</dbReference>
<dbReference type="InterPro" id="IPR045100">
    <property type="entry name" value="TUT4/7_NTP_transf"/>
</dbReference>
<evidence type="ECO:0000259" key="9">
    <source>
        <dbReference type="PROSITE" id="PS50158"/>
    </source>
</evidence>
<keyword evidence="5" id="KW-0460">Magnesium</keyword>
<feature type="compositionally biased region" description="Pro residues" evidence="7">
    <location>
        <begin position="1387"/>
        <end position="1397"/>
    </location>
</feature>
<dbReference type="PANTHER" id="PTHR12271">
    <property type="entry name" value="POLY A POLYMERASE CID PAP -RELATED"/>
    <property type="match status" value="1"/>
</dbReference>
<dbReference type="SUPFAM" id="SSF81631">
    <property type="entry name" value="PAP/OAS1 substrate-binding domain"/>
    <property type="match status" value="2"/>
</dbReference>
<dbReference type="Pfam" id="PF22600">
    <property type="entry name" value="MTPAP-like_central"/>
    <property type="match status" value="1"/>
</dbReference>
<feature type="domain" description="CCHC-type" evidence="9">
    <location>
        <begin position="1208"/>
        <end position="1223"/>
    </location>
</feature>
<dbReference type="InterPro" id="IPR054708">
    <property type="entry name" value="MTPAP-like_central"/>
</dbReference>
<evidence type="ECO:0000256" key="4">
    <source>
        <dbReference type="ARBA" id="ARBA00022723"/>
    </source>
</evidence>
<dbReference type="PANTHER" id="PTHR12271:SF66">
    <property type="entry name" value="TERMINAL URIDYLYLTRANSFERASE TAILOR"/>
    <property type="match status" value="1"/>
</dbReference>
<dbReference type="CDD" id="cd05402">
    <property type="entry name" value="NT_PAP_TUTase"/>
    <property type="match status" value="2"/>
</dbReference>
<feature type="compositionally biased region" description="Basic and acidic residues" evidence="7">
    <location>
        <begin position="773"/>
        <end position="782"/>
    </location>
</feature>
<dbReference type="InterPro" id="IPR043519">
    <property type="entry name" value="NT_sf"/>
</dbReference>
<dbReference type="FunFam" id="1.10.1410.10:FF:000002">
    <property type="entry name" value="terminal uridylyltransferase 4 isoform X1"/>
    <property type="match status" value="1"/>
</dbReference>
<reference evidence="10" key="1">
    <citation type="submission" date="2020-08" db="EMBL/GenBank/DDBJ databases">
        <title>Multicomponent nature underlies the extraordinary mechanical properties of spider dragline silk.</title>
        <authorList>
            <person name="Kono N."/>
            <person name="Nakamura H."/>
            <person name="Mori M."/>
            <person name="Yoshida Y."/>
            <person name="Ohtoshi R."/>
            <person name="Malay A.D."/>
            <person name="Moran D.A.P."/>
            <person name="Tomita M."/>
            <person name="Numata K."/>
            <person name="Arakawa K."/>
        </authorList>
    </citation>
    <scope>NUCLEOTIDE SEQUENCE</scope>
</reference>
<dbReference type="PROSITE" id="PS50158">
    <property type="entry name" value="ZF_CCHC"/>
    <property type="match status" value="2"/>
</dbReference>
<dbReference type="Pfam" id="PF19088">
    <property type="entry name" value="TUTase"/>
    <property type="match status" value="1"/>
</dbReference>
<feature type="compositionally biased region" description="Basic residues" evidence="7">
    <location>
        <begin position="226"/>
        <end position="239"/>
    </location>
</feature>
<dbReference type="InterPro" id="IPR013087">
    <property type="entry name" value="Znf_C2H2_type"/>
</dbReference>
<keyword evidence="10" id="KW-0548">Nucleotidyltransferase</keyword>
<dbReference type="Pfam" id="PF00098">
    <property type="entry name" value="zf-CCHC"/>
    <property type="match status" value="1"/>
</dbReference>
<dbReference type="InterPro" id="IPR002058">
    <property type="entry name" value="PAP_assoc"/>
</dbReference>
<keyword evidence="6" id="KW-0862">Zinc</keyword>
<name>A0A8X6XN46_9ARAC</name>
<evidence type="ECO:0000256" key="5">
    <source>
        <dbReference type="ARBA" id="ARBA00022842"/>
    </source>
</evidence>
<feature type="region of interest" description="Disordered" evidence="7">
    <location>
        <begin position="200"/>
        <end position="259"/>
    </location>
</feature>
<feature type="region of interest" description="Disordered" evidence="7">
    <location>
        <begin position="1346"/>
        <end position="1432"/>
    </location>
</feature>
<accession>A0A8X6XN46</accession>
<feature type="region of interest" description="Disordered" evidence="7">
    <location>
        <begin position="1241"/>
        <end position="1278"/>
    </location>
</feature>
<feature type="compositionally biased region" description="Polar residues" evidence="7">
    <location>
        <begin position="761"/>
        <end position="772"/>
    </location>
</feature>
<feature type="domain" description="CCHC-type" evidence="9">
    <location>
        <begin position="1227"/>
        <end position="1242"/>
    </location>
</feature>
<dbReference type="InterPro" id="IPR001878">
    <property type="entry name" value="Znf_CCHC"/>
</dbReference>
<feature type="compositionally biased region" description="Basic residues" evidence="7">
    <location>
        <begin position="1241"/>
        <end position="1251"/>
    </location>
</feature>
<dbReference type="GO" id="GO:0008270">
    <property type="term" value="F:zinc ion binding"/>
    <property type="evidence" value="ECO:0007669"/>
    <property type="project" value="UniProtKB-KW"/>
</dbReference>
<evidence type="ECO:0000256" key="2">
    <source>
        <dbReference type="ARBA" id="ARBA00001946"/>
    </source>
</evidence>
<feature type="compositionally biased region" description="Low complexity" evidence="7">
    <location>
        <begin position="1375"/>
        <end position="1386"/>
    </location>
</feature>
<dbReference type="Gene3D" id="3.30.460.10">
    <property type="entry name" value="Beta Polymerase, domain 2"/>
    <property type="match status" value="2"/>
</dbReference>
<organism evidence="10 11">
    <name type="scientific">Trichonephila inaurata madagascariensis</name>
    <dbReference type="NCBI Taxonomy" id="2747483"/>
    <lineage>
        <taxon>Eukaryota</taxon>
        <taxon>Metazoa</taxon>
        <taxon>Ecdysozoa</taxon>
        <taxon>Arthropoda</taxon>
        <taxon>Chelicerata</taxon>
        <taxon>Arachnida</taxon>
        <taxon>Araneae</taxon>
        <taxon>Araneomorphae</taxon>
        <taxon>Entelegynae</taxon>
        <taxon>Araneoidea</taxon>
        <taxon>Nephilidae</taxon>
        <taxon>Trichonephila</taxon>
        <taxon>Trichonephila inaurata</taxon>
    </lineage>
</organism>
<evidence type="ECO:0000256" key="7">
    <source>
        <dbReference type="SAM" id="MobiDB-lite"/>
    </source>
</evidence>
<dbReference type="GO" id="GO:0050265">
    <property type="term" value="F:RNA uridylyltransferase activity"/>
    <property type="evidence" value="ECO:0007669"/>
    <property type="project" value="TreeGrafter"/>
</dbReference>
<dbReference type="InterPro" id="IPR036875">
    <property type="entry name" value="Znf_CCHC_sf"/>
</dbReference>
<dbReference type="SMART" id="SM00343">
    <property type="entry name" value="ZnF_C2HC"/>
    <property type="match status" value="3"/>
</dbReference>
<dbReference type="SUPFAM" id="SSF57756">
    <property type="entry name" value="Retrovirus zinc finger-like domains"/>
    <property type="match status" value="1"/>
</dbReference>
<keyword evidence="3" id="KW-0808">Transferase</keyword>
<dbReference type="OrthoDB" id="407432at2759"/>
<feature type="compositionally biased region" description="Polar residues" evidence="7">
    <location>
        <begin position="1484"/>
        <end position="1502"/>
    </location>
</feature>
<dbReference type="PROSITE" id="PS50157">
    <property type="entry name" value="ZINC_FINGER_C2H2_2"/>
    <property type="match status" value="1"/>
</dbReference>
<feature type="compositionally biased region" description="Basic and acidic residues" evidence="7">
    <location>
        <begin position="749"/>
        <end position="760"/>
    </location>
</feature>
<gene>
    <name evidence="10" type="primary">TUT4</name>
    <name evidence="10" type="ORF">TNIN_481351</name>
</gene>
<comment type="cofactor">
    <cofactor evidence="2">
        <name>Mg(2+)</name>
        <dbReference type="ChEBI" id="CHEBI:18420"/>
    </cofactor>
</comment>
<comment type="caution">
    <text evidence="10">The sequence shown here is derived from an EMBL/GenBank/DDBJ whole genome shotgun (WGS) entry which is preliminary data.</text>
</comment>
<dbReference type="GO" id="GO:0031123">
    <property type="term" value="P:RNA 3'-end processing"/>
    <property type="evidence" value="ECO:0007669"/>
    <property type="project" value="TreeGrafter"/>
</dbReference>
<feature type="region of interest" description="Disordered" evidence="7">
    <location>
        <begin position="749"/>
        <end position="782"/>
    </location>
</feature>
<protein>
    <submittedName>
        <fullName evidence="10">Terminal uridylyltransferase 4</fullName>
    </submittedName>
</protein>
<feature type="compositionally biased region" description="Basic and acidic residues" evidence="7">
    <location>
        <begin position="214"/>
        <end position="225"/>
    </location>
</feature>
<dbReference type="EMBL" id="BMAV01010890">
    <property type="protein sequence ID" value="GFY56319.1"/>
    <property type="molecule type" value="Genomic_DNA"/>
</dbReference>
<dbReference type="Pfam" id="PF03828">
    <property type="entry name" value="PAP_assoc"/>
    <property type="match status" value="2"/>
</dbReference>
<evidence type="ECO:0000313" key="11">
    <source>
        <dbReference type="Proteomes" id="UP000886998"/>
    </source>
</evidence>
<evidence type="ECO:0000256" key="6">
    <source>
        <dbReference type="PROSITE-ProRule" id="PRU00042"/>
    </source>
</evidence>
<feature type="region of interest" description="Disordered" evidence="7">
    <location>
        <begin position="1445"/>
        <end position="1502"/>
    </location>
</feature>
<keyword evidence="4" id="KW-0479">Metal-binding</keyword>
<evidence type="ECO:0000256" key="3">
    <source>
        <dbReference type="ARBA" id="ARBA00022679"/>
    </source>
</evidence>
<sequence length="1502" mass="171243">MHTSKQVCPESQKLNRFLNFELQIQINMAAAQECKQIEQRIKEMIFKTKPAGEPLANCDMKPKFNHNPFSVDDKCLVTNIEKMAHLSQNPPFGERTSTSNLINQTGASELIDLNVLNDFAAKHIPDSPFNSSNMALSSNDLKLPHPDIDDCNVDIKNGDQPGIAVLLNTISKEIQNSPNFLSMPENPLPQMLGSPIKESSLTQSLDPNLPVSDSKQKDEGNDKNTQKKRKKASQKRQAKDKKMKEKTTGMSIAKKSFENEKKNFENKGENMLKSPAKLNQNVKAIEKGVEQSDQLPVIKAKKPIYAALGKEYSLFFQEGHFKFQCHLCSHNTDMRDSIIKHLNSKTHQSSKTQNDLDMMLPFLPGPIPHQTDAITDVLKTLTLQQGLKKEDLDTRKTLSLKLKIFVETQLPNCSVQLIGSSANGFGLKNSEVDFVLNVPSHDSIPDSLENLYYLIVADECYKDVINDFKKKRPCIKFIDHETSLHCNILIDNGSSFKLANLLSAYFQLDNRVPTLGIALRYWAKLCQIDQQDCGTLPSFCFALLLIHFLQQVQPPVLPVLHEVENFNGSIEFFDKYISSNKWKTENTDSIGELWLKFFHFYNFDYKIGENVVCVRTQKKITCKDYNWSTKFFAVEDPFLKRNLAYVIPTFQVCHYIQQCFVRTYRYFAHPQLKYGPVKLLKTADFDVLKISEYVPNSPLIKEEEMGDSEESENEEFDQLEINQGMEDHDPDIAVENFISTLSNMSLKDHADEDTVPKVESSDSNLPTKQIDSSPKKTVDKTAKENNKISVQPLCYWDLKNLKITREMFHYEFRAVTFKGEKSVPLSCKLCKGTDHQKKNCPNDVLPTPRPLPNMTPEFLDIIAKVLYYIKDKNAVSKSELDSIEADMQDVQKYIREVFPDASLKLFGSFCNGFGFKNNSDMDFCLTFGDHDDGKNLDSTNIIEKVAGALRHHSELENVVSITSAKVPIVKFSWRKTGLEGDISLYNTLALVNTELLQAYTKIDPRVQILGYALKHFAKILGICDASRGSLSSYAYILMLLYFLQQRNPPVIPVLQELPGDPKPSELVEDWNVYFYRDLDKLKDVWSDYGKNKESIGELWMGLLSFYTCEFDWKEYVISIRQKKLLTRFKKLWNTNQLAIEDPFDLNHNLGAGLSRKMNAYILKAFIKARERFGIPKVFENPGEGDEVYYLFNRNFLNSGVEPPQDRGCSNCGKIGHIARNCSQEKTCAYCRQPGHLIKNCPRKAKSKKSRERNRNNSHDNSAPERKGSHDRHNSRIMGQKITNDYITRTYPGMQQSQLMSDIIEGQKLAQMGVPAHRLPPPGFPPRNIIGNPPPGFQATIPIPPPKNYPPPFNNKHPHATPPFSRGGKQNEMHAHSPPKQFSSSPPKNFPPNKPPFHPMQDPLWPMGCRQGYPVERHPNPQLSRSLPPHPVLPTARNLQAERHLIPPGARNYPPQWQNRAFPLKDHLPHPKSNQPQNLDHRLPRTNSDNAYNSNQLDRWSHC</sequence>
<evidence type="ECO:0000259" key="8">
    <source>
        <dbReference type="PROSITE" id="PS50157"/>
    </source>
</evidence>
<dbReference type="Proteomes" id="UP000886998">
    <property type="component" value="Unassembled WGS sequence"/>
</dbReference>
<keyword evidence="6" id="KW-0863">Zinc-finger</keyword>
<proteinExistence type="predicted"/>
<dbReference type="GO" id="GO:0003676">
    <property type="term" value="F:nucleic acid binding"/>
    <property type="evidence" value="ECO:0007669"/>
    <property type="project" value="InterPro"/>
</dbReference>
<dbReference type="GO" id="GO:1990817">
    <property type="term" value="F:poly(A) RNA polymerase activity"/>
    <property type="evidence" value="ECO:0007669"/>
    <property type="project" value="UniProtKB-ARBA"/>
</dbReference>